<dbReference type="InterPro" id="IPR012338">
    <property type="entry name" value="Beta-lactam/transpept-like"/>
</dbReference>
<evidence type="ECO:0000313" key="3">
    <source>
        <dbReference type="Proteomes" id="UP000220828"/>
    </source>
</evidence>
<dbReference type="PANTHER" id="PTHR46825:SF9">
    <property type="entry name" value="BETA-LACTAMASE-RELATED DOMAIN-CONTAINING PROTEIN"/>
    <property type="match status" value="1"/>
</dbReference>
<organism evidence="2 3">
    <name type="scientific">Flavobacterium branchiophilum</name>
    <dbReference type="NCBI Taxonomy" id="55197"/>
    <lineage>
        <taxon>Bacteria</taxon>
        <taxon>Pseudomonadati</taxon>
        <taxon>Bacteroidota</taxon>
        <taxon>Flavobacteriia</taxon>
        <taxon>Flavobacteriales</taxon>
        <taxon>Flavobacteriaceae</taxon>
        <taxon>Flavobacterium</taxon>
    </lineage>
</organism>
<feature type="domain" description="Beta-lactamase-related" evidence="1">
    <location>
        <begin position="26"/>
        <end position="338"/>
    </location>
</feature>
<dbReference type="Pfam" id="PF00144">
    <property type="entry name" value="Beta-lactamase"/>
    <property type="match status" value="1"/>
</dbReference>
<dbReference type="RefSeq" id="WP_097554080.1">
    <property type="nucleotide sequence ID" value="NZ_PCMW01000041.1"/>
</dbReference>
<protein>
    <submittedName>
        <fullName evidence="2">Penicillin-binding protein</fullName>
    </submittedName>
</protein>
<dbReference type="InterPro" id="IPR001466">
    <property type="entry name" value="Beta-lactam-related"/>
</dbReference>
<dbReference type="InterPro" id="IPR050491">
    <property type="entry name" value="AmpC-like"/>
</dbReference>
<dbReference type="AlphaFoldDB" id="A0A2H3KDC9"/>
<sequence length="374" mass="42644">MKYLICIFLLTFKLSFSQSLYPEAEIDKVVTHFMTTHKVVGLQIAITKNEKIVFQKSYGYADKENKIAVNNNHLFRIASLSKAITAVGIYKLIEQGKLKLEDQVFGQNGVLQNDFGTPKKVLESITIQQLLQHTTGLWTNDNNDPMFRNNAININDLIRDEITKNASSIKKVPNVYGYSNFGYAILGRVIEKISGKSYEKYIQDAILKPIRLHSIKLAQKNELGTWQDEVKYYSDAFNPYIMNVNRMDAHGGWIASATDYVKLMAYMDGFGHTEDVLLPETIQKMTTPSAQNQNYASGWAVNSNNNWWHTGSLPGTVSEMIRGSNGFNWVVLCNSSSESPNIFSDLDNLLWPIINNSDINWKTKIFMENIRRRR</sequence>
<reference evidence="2 3" key="1">
    <citation type="submission" date="2017-09" db="EMBL/GenBank/DDBJ databases">
        <title>Whole genomes of Flavobacteriaceae.</title>
        <authorList>
            <person name="Stine C."/>
            <person name="Li C."/>
            <person name="Tadesse D."/>
        </authorList>
    </citation>
    <scope>NUCLEOTIDE SEQUENCE [LARGE SCALE GENOMIC DNA]</scope>
    <source>
        <strain evidence="2 3">ATCC 35036</strain>
    </source>
</reference>
<dbReference type="OrthoDB" id="9793489at2"/>
<evidence type="ECO:0000313" key="2">
    <source>
        <dbReference type="EMBL" id="PDS24532.1"/>
    </source>
</evidence>
<dbReference type="EMBL" id="PCMW01000041">
    <property type="protein sequence ID" value="PDS24532.1"/>
    <property type="molecule type" value="Genomic_DNA"/>
</dbReference>
<comment type="caution">
    <text evidence="2">The sequence shown here is derived from an EMBL/GenBank/DDBJ whole genome shotgun (WGS) entry which is preliminary data.</text>
</comment>
<dbReference type="Proteomes" id="UP000220828">
    <property type="component" value="Unassembled WGS sequence"/>
</dbReference>
<gene>
    <name evidence="2" type="ORF">B0A77_07780</name>
</gene>
<proteinExistence type="predicted"/>
<evidence type="ECO:0000259" key="1">
    <source>
        <dbReference type="Pfam" id="PF00144"/>
    </source>
</evidence>
<name>A0A2H3KDC9_9FLAO</name>
<dbReference type="PANTHER" id="PTHR46825">
    <property type="entry name" value="D-ALANYL-D-ALANINE-CARBOXYPEPTIDASE/ENDOPEPTIDASE AMPH"/>
    <property type="match status" value="1"/>
</dbReference>
<dbReference type="Gene3D" id="3.40.710.10">
    <property type="entry name" value="DD-peptidase/beta-lactamase superfamily"/>
    <property type="match status" value="1"/>
</dbReference>
<accession>A0A2H3KDC9</accession>
<dbReference type="SUPFAM" id="SSF56601">
    <property type="entry name" value="beta-lactamase/transpeptidase-like"/>
    <property type="match status" value="1"/>
</dbReference>